<feature type="compositionally biased region" description="Low complexity" evidence="3">
    <location>
        <begin position="404"/>
        <end position="414"/>
    </location>
</feature>
<dbReference type="InterPro" id="IPR039360">
    <property type="entry name" value="Ras_GTPase"/>
</dbReference>
<dbReference type="Gene3D" id="2.60.40.150">
    <property type="entry name" value="C2 domain"/>
    <property type="match status" value="1"/>
</dbReference>
<comment type="caution">
    <text evidence="7">The sequence shown here is derived from an EMBL/GenBank/DDBJ whole genome shotgun (WGS) entry which is preliminary data.</text>
</comment>
<feature type="compositionally biased region" description="Basic and acidic residues" evidence="3">
    <location>
        <begin position="380"/>
        <end position="403"/>
    </location>
</feature>
<dbReference type="SMART" id="SM00239">
    <property type="entry name" value="C2"/>
    <property type="match status" value="1"/>
</dbReference>
<feature type="compositionally biased region" description="Low complexity" evidence="3">
    <location>
        <begin position="2176"/>
        <end position="2185"/>
    </location>
</feature>
<dbReference type="SUPFAM" id="SSF48350">
    <property type="entry name" value="GTPase activation domain, GAP"/>
    <property type="match status" value="1"/>
</dbReference>
<feature type="compositionally biased region" description="Basic and acidic residues" evidence="3">
    <location>
        <begin position="1050"/>
        <end position="1059"/>
    </location>
</feature>
<feature type="compositionally biased region" description="Low complexity" evidence="3">
    <location>
        <begin position="2332"/>
        <end position="2341"/>
    </location>
</feature>
<accession>A0AAV2PLJ6</accession>
<dbReference type="InterPro" id="IPR021887">
    <property type="entry name" value="DAB2P_C"/>
</dbReference>
<reference evidence="7 8" key="1">
    <citation type="submission" date="2024-05" db="EMBL/GenBank/DDBJ databases">
        <authorList>
            <person name="Wallberg A."/>
        </authorList>
    </citation>
    <scope>NUCLEOTIDE SEQUENCE [LARGE SCALE GENOMIC DNA]</scope>
</reference>
<feature type="compositionally biased region" description="Gly residues" evidence="3">
    <location>
        <begin position="1448"/>
        <end position="1462"/>
    </location>
</feature>
<feature type="region of interest" description="Disordered" evidence="3">
    <location>
        <begin position="1025"/>
        <end position="1170"/>
    </location>
</feature>
<feature type="domain" description="Ras-GAP" evidence="6">
    <location>
        <begin position="1715"/>
        <end position="1907"/>
    </location>
</feature>
<feature type="compositionally biased region" description="Low complexity" evidence="3">
    <location>
        <begin position="2251"/>
        <end position="2271"/>
    </location>
</feature>
<dbReference type="Pfam" id="PF25321">
    <property type="entry name" value="PH_RASGAP"/>
    <property type="match status" value="1"/>
</dbReference>
<feature type="region of interest" description="Disordered" evidence="3">
    <location>
        <begin position="1434"/>
        <end position="1473"/>
    </location>
</feature>
<feature type="region of interest" description="Disordered" evidence="3">
    <location>
        <begin position="201"/>
        <end position="223"/>
    </location>
</feature>
<feature type="compositionally biased region" description="Low complexity" evidence="3">
    <location>
        <begin position="2151"/>
        <end position="2163"/>
    </location>
</feature>
<dbReference type="CDD" id="cd04013">
    <property type="entry name" value="C2_SynGAP_like"/>
    <property type="match status" value="1"/>
</dbReference>
<evidence type="ECO:0000313" key="8">
    <source>
        <dbReference type="Proteomes" id="UP001497623"/>
    </source>
</evidence>
<evidence type="ECO:0000256" key="3">
    <source>
        <dbReference type="SAM" id="MobiDB-lite"/>
    </source>
</evidence>
<dbReference type="Pfam" id="PF00168">
    <property type="entry name" value="C2"/>
    <property type="match status" value="1"/>
</dbReference>
<feature type="compositionally biased region" description="Basic and acidic residues" evidence="3">
    <location>
        <begin position="822"/>
        <end position="835"/>
    </location>
</feature>
<feature type="compositionally biased region" description="Low complexity" evidence="3">
    <location>
        <begin position="2359"/>
        <end position="2372"/>
    </location>
</feature>
<dbReference type="Gene3D" id="2.30.29.30">
    <property type="entry name" value="Pleckstrin-homology domain (PH domain)/Phosphotyrosine-binding domain (PTB)"/>
    <property type="match status" value="1"/>
</dbReference>
<sequence length="2674" mass="298125">MAAAAVCSAPLAVSSSTTFPFVSSSGGGTVDDVVQQGAWLVPDAVAADLDALATIIAARIMGRRNQHETSANADTRQVNTGHALDLADAVVPLESHELASSSNDPSTCDDNEKEIVINKDKLIGAVNTKSDSLENFESLKEESFILESVTNTYLCETHLNNTVINNDFVKTHTSLSKEFKSDKELEINKNKIDSYKQSETPYFISNSDNNENSEKMNPEEKYGEVKKVSPGLYESLLINDQIMEGIRKKGVFMTNTPPVFSHKDENTNNSALESSRGTLLHSGGKLDCMKVNANDVSRQISQTSDMGDEITEEEFLADMHKHPPPQPTAINQSIHNNIPDYIPIGCHSLPPINFTPVPRNRKTSEYETDSSFSEAHSGSFRREGSFRRDSFRKTMPFRRDSTGSRKTSTSSSITPDDDIDLHYHSNRKISNSSGISSCTSDIINRKLSNSSCGSDMSNRKFSNTSVTSDNWEWFPGRKKSFRGLCAPDDSLNKPHVPTFGTQEKSEVRKSSAVSAFSNTSSGIGSMSGSDISDIRKTSDNSGITNLTKIKEESKINLNDNVESPESYDEGIASLQEELICHNSTVDGRPLSLPPPVWPKGFPTLLRNQIEEQTKSLNEDTERKISNEDKLKDKIEMFDNISKGFVNTNVNGEQKRNEMHKCQTDDITHDQIVNQSVGSKYLEDTSIKPFTRIRLPKDPSINRVRRLTLHTFENIAEEWKTYNKDKQLDSFKTSASREGGRYTFIEGDNEGNTIRKNLVRDLEKLEAEIDAEVLSLKNKPKKSILKDTKCDRKVNDMKIQPVEWREMEDSSSIIVSYDSTESMESHHSLYHESTDTEKEDDAVEGPLLSDSDAEMLNTTIRSSEPTAEQDVGDDYATQMMPVSIKESKSLPNLSDVGEACLLDEGGSSTDVNEDIDKRRESVKTLKSSETLTSIEEIIPSSNYEFSQVTFPLIAPVHQHEEQEAIEHFSDEDLNSNIEFEPFSETEQDLSDMENLNLDLFEPTIKHSNKVDGKMLSKRQKKMRKIKRKFSFSSTEKPSKDIKDSISSSLQRMKDAKDKITRLVHKTLKSETSNDSAPPPSPGMESLGGSLGSRRPRIFITEKSTGSLGRGCSKTPLSSEIPKSVFLDRQDSGSSKTSSGNYSMSSLKGISRNSSIASEMSRSSSSKASEGQYSLDSAELAELRFLADGQESICSWSDAESDFEFIAMGPGRQHSLLQEVSIAGLTEEERSRKPPSGAHIGSPYVGNRTNLRHLKAHSPMNKDRDVRLGHRASNAVRADKVPLATWEPFFCVLLQDETTFTTYRSEEMAIGDSLFYDLPRMRLDGGARAFRRRWGYDLTPPPTLVEEEDEEDPYSLPNDEDDDISYTETRSLRDDFLFHHSQDTSYEKASCADNRRGSAPATPILGARSTDPASQTTPNRLVNFFSKRSFKSNPLKRTKSVTKLERSRRGGGVGSLFNTGGDGGTDPLALGGSRLRSSRSHESLLASHNMMNTLDLAAGEVTIKPLHSSILGQDHCFQVTSPTGTRYFSCRTAEERDRWVESLRKAVNPNYQHMRRTENSVKVFILEAKGVSTKKKYFCELLLDGCLYARTSSKSKSDMCFWGEQFEFHSLPSMENITVALYREAEKRRKKEKSIAVGVVNIPVMEVTSRSHIEKWYPVQIENNKNATKDPPALRIKCKFQSVDILPMELYADFLTYVKGHYAMLCEVLEPCVSVKAKEDIATSLVYIMQREGKARHFLADLVTMEIDRIDDAHLLFRGNSLATKAMEAFMKLVGEKYLLDTLRQVINRVVDEKLDCEVDPMKMPQISSIQKQQENLVSIVRMTWSRILNSHPFFPQELRECFCLYRERLASYNKGYLTENLISASIFLRFLCPAILSPSLFNITQEYPDERSSRNLTLIAKTLQTLANFTKFQGKENFMEFMNEFIETEQAQMRIFLKQISSPIDPNDHRGFEFDGDIDVGKQLSLLHTLLSEALGKVSKANIKGINQQQLNTLHNILEDISIAKTQPNINLVQRLSASNPTKVLTPTNDPQTSFEESIGYQSLQKNIFRYNDPTVSNGFLREAVPPSPVSTTSSPSSPRSSTLPRNTYLNGSGRRPAINLNTADDYVLYSALEGEEPRVPNPLGHSYSHSHLVPGPNRMTPTPVHTSAIHNKQNFNNQNGWHNNNRENSNDPQTPNGNSNGNNNNNREEGLNVSQEENDKSSIEETDANLKGSQTSISQLSNIASSGYQSFAYSQSSSPVDPTISHHDSANNNNNNGSSIISSSSSSSSNGMQASPQLVPTPLAFNNPMFHLRGGVAQPGSSPRPVPSHRAMRGHHHYYPLHKSASVHHHSPLSSSLSSSHSVEELTTHLPTSHRGALSPIQSSQHTRSSSSEDLGSLVCTPPEVRSHNAPRTNPRCLPPGRKTSAPEHHHSTSDLLGPNSWRNKMNRRQSTGSARRDQRFKYESDSSSDCEQTPPQPRVRPQRPAQRSSKTTSKTLDEYEQEILAMRSAMEEMHNKLVSAEEAIAHETIAQNSDLSPSQLPLQNPADLHNHYSNSKQVNGSSGHSSRSNSSSSSYNGVSKQTQPNSGSPPKIPELKAATSPNDHMKDLLTNILVQEEFEREKQKMKDLMYEKDAVIQAQENRINALDQTNSQLLKALGQVKELNLGPTEDSNTCDIRGNQQISDTSDYKSSSC</sequence>
<dbReference type="PROSITE" id="PS00509">
    <property type="entry name" value="RAS_GTPASE_ACTIV_1"/>
    <property type="match status" value="1"/>
</dbReference>
<dbReference type="InterPro" id="IPR008936">
    <property type="entry name" value="Rho_GTPase_activation_prot"/>
</dbReference>
<evidence type="ECO:0000259" key="5">
    <source>
        <dbReference type="PROSITE" id="PS50004"/>
    </source>
</evidence>
<feature type="region of interest" description="Disordered" evidence="3">
    <location>
        <begin position="516"/>
        <end position="541"/>
    </location>
</feature>
<dbReference type="InterPro" id="IPR000008">
    <property type="entry name" value="C2_dom"/>
</dbReference>
<dbReference type="InterPro" id="IPR001849">
    <property type="entry name" value="PH_domain"/>
</dbReference>
<feature type="domain" description="C2" evidence="5">
    <location>
        <begin position="1539"/>
        <end position="1655"/>
    </location>
</feature>
<dbReference type="PANTHER" id="PTHR10194:SF60">
    <property type="entry name" value="RAS GTPASE-ACTIVATING PROTEIN RASKOL"/>
    <property type="match status" value="1"/>
</dbReference>
<feature type="compositionally biased region" description="Low complexity" evidence="3">
    <location>
        <begin position="1130"/>
        <end position="1168"/>
    </location>
</feature>
<feature type="region of interest" description="Disordered" evidence="3">
    <location>
        <begin position="2512"/>
        <end position="2585"/>
    </location>
</feature>
<evidence type="ECO:0000256" key="1">
    <source>
        <dbReference type="ARBA" id="ARBA00022468"/>
    </source>
</evidence>
<feature type="region of interest" description="Disordered" evidence="3">
    <location>
        <begin position="2646"/>
        <end position="2674"/>
    </location>
</feature>
<dbReference type="InterPro" id="IPR057606">
    <property type="entry name" value="SynGAP1-like_PH"/>
</dbReference>
<evidence type="ECO:0000256" key="2">
    <source>
        <dbReference type="ARBA" id="ARBA00022553"/>
    </source>
</evidence>
<keyword evidence="1" id="KW-0343">GTPase activation</keyword>
<protein>
    <recommendedName>
        <fullName evidence="9">Ras GTPase-activating protein</fullName>
    </recommendedName>
</protein>
<dbReference type="EMBL" id="CAXKWB010000179">
    <property type="protein sequence ID" value="CAL4059720.1"/>
    <property type="molecule type" value="Genomic_DNA"/>
</dbReference>
<evidence type="ECO:0000259" key="4">
    <source>
        <dbReference type="PROSITE" id="PS50003"/>
    </source>
</evidence>
<dbReference type="GO" id="GO:0005096">
    <property type="term" value="F:GTPase activator activity"/>
    <property type="evidence" value="ECO:0007669"/>
    <property type="project" value="UniProtKB-KW"/>
</dbReference>
<dbReference type="SMART" id="SM00233">
    <property type="entry name" value="PH"/>
    <property type="match status" value="1"/>
</dbReference>
<feature type="region of interest" description="Disordered" evidence="3">
    <location>
        <begin position="2324"/>
        <end position="2479"/>
    </location>
</feature>
<feature type="region of interest" description="Disordered" evidence="3">
    <location>
        <begin position="1386"/>
        <end position="1416"/>
    </location>
</feature>
<dbReference type="InterPro" id="IPR011993">
    <property type="entry name" value="PH-like_dom_sf"/>
</dbReference>
<feature type="compositionally biased region" description="Basic and acidic residues" evidence="3">
    <location>
        <begin position="212"/>
        <end position="223"/>
    </location>
</feature>
<dbReference type="InterPro" id="IPR023152">
    <property type="entry name" value="RasGAP_CS"/>
</dbReference>
<dbReference type="Proteomes" id="UP001497623">
    <property type="component" value="Unassembled WGS sequence"/>
</dbReference>
<name>A0AAV2PLJ6_MEGNR</name>
<dbReference type="PROSITE" id="PS50003">
    <property type="entry name" value="PH_DOMAIN"/>
    <property type="match status" value="1"/>
</dbReference>
<dbReference type="InterPro" id="IPR001936">
    <property type="entry name" value="RasGAP_dom"/>
</dbReference>
<feature type="compositionally biased region" description="Polar residues" evidence="3">
    <location>
        <begin position="2650"/>
        <end position="2674"/>
    </location>
</feature>
<feature type="region of interest" description="Disordered" evidence="3">
    <location>
        <begin position="1338"/>
        <end position="1362"/>
    </location>
</feature>
<keyword evidence="8" id="KW-1185">Reference proteome</keyword>
<feature type="region of interest" description="Disordered" evidence="3">
    <location>
        <begin position="2119"/>
        <end position="2214"/>
    </location>
</feature>
<dbReference type="SUPFAM" id="SSF49562">
    <property type="entry name" value="C2 domain (Calcium/lipid-binding domain, CaLB)"/>
    <property type="match status" value="1"/>
</dbReference>
<feature type="compositionally biased region" description="Acidic residues" evidence="3">
    <location>
        <begin position="1343"/>
        <end position="1362"/>
    </location>
</feature>
<feature type="non-terminal residue" evidence="7">
    <location>
        <position position="2674"/>
    </location>
</feature>
<feature type="compositionally biased region" description="Polar residues" evidence="3">
    <location>
        <begin position="2139"/>
        <end position="2150"/>
    </location>
</feature>
<feature type="region of interest" description="Disordered" evidence="3">
    <location>
        <begin position="2059"/>
        <end position="2098"/>
    </location>
</feature>
<dbReference type="Pfam" id="PF12004">
    <property type="entry name" value="DAB2P_C"/>
    <property type="match status" value="1"/>
</dbReference>
<dbReference type="SUPFAM" id="SSF50729">
    <property type="entry name" value="PH domain-like"/>
    <property type="match status" value="1"/>
</dbReference>
<feature type="region of interest" description="Disordered" evidence="3">
    <location>
        <begin position="2233"/>
        <end position="2312"/>
    </location>
</feature>
<organism evidence="7 8">
    <name type="scientific">Meganyctiphanes norvegica</name>
    <name type="common">Northern krill</name>
    <name type="synonym">Thysanopoda norvegica</name>
    <dbReference type="NCBI Taxonomy" id="48144"/>
    <lineage>
        <taxon>Eukaryota</taxon>
        <taxon>Metazoa</taxon>
        <taxon>Ecdysozoa</taxon>
        <taxon>Arthropoda</taxon>
        <taxon>Crustacea</taxon>
        <taxon>Multicrustacea</taxon>
        <taxon>Malacostraca</taxon>
        <taxon>Eumalacostraca</taxon>
        <taxon>Eucarida</taxon>
        <taxon>Euphausiacea</taxon>
        <taxon>Euphausiidae</taxon>
        <taxon>Meganyctiphanes</taxon>
    </lineage>
</organism>
<dbReference type="Pfam" id="PF00616">
    <property type="entry name" value="RasGAP"/>
    <property type="match status" value="1"/>
</dbReference>
<dbReference type="Gene3D" id="1.10.506.10">
    <property type="entry name" value="GTPase Activation - p120gap, domain 1"/>
    <property type="match status" value="2"/>
</dbReference>
<dbReference type="CDD" id="cd05136">
    <property type="entry name" value="RasGAP_DAB2IP"/>
    <property type="match status" value="1"/>
</dbReference>
<evidence type="ECO:0008006" key="9">
    <source>
        <dbReference type="Google" id="ProtNLM"/>
    </source>
</evidence>
<feature type="compositionally biased region" description="Basic and acidic residues" evidence="3">
    <location>
        <begin position="2435"/>
        <end position="2445"/>
    </location>
</feature>
<feature type="compositionally biased region" description="Polar residues" evidence="3">
    <location>
        <begin position="2421"/>
        <end position="2434"/>
    </location>
</feature>
<keyword evidence="2" id="KW-0597">Phosphoprotein</keyword>
<feature type="compositionally biased region" description="Low complexity" evidence="3">
    <location>
        <begin position="2069"/>
        <end position="2085"/>
    </location>
</feature>
<dbReference type="SMART" id="SM00323">
    <property type="entry name" value="RasGAP"/>
    <property type="match status" value="1"/>
</dbReference>
<gene>
    <name evidence="7" type="ORF">MNOR_LOCUS763</name>
</gene>
<evidence type="ECO:0000313" key="7">
    <source>
        <dbReference type="EMBL" id="CAL4059720.1"/>
    </source>
</evidence>
<feature type="compositionally biased region" description="Polar residues" evidence="3">
    <location>
        <begin position="2512"/>
        <end position="2523"/>
    </location>
</feature>
<dbReference type="PROSITE" id="PS50004">
    <property type="entry name" value="C2"/>
    <property type="match status" value="1"/>
</dbReference>
<proteinExistence type="predicted"/>
<feature type="compositionally biased region" description="Low complexity" evidence="3">
    <location>
        <begin position="516"/>
        <end position="531"/>
    </location>
</feature>
<evidence type="ECO:0000259" key="6">
    <source>
        <dbReference type="PROSITE" id="PS50018"/>
    </source>
</evidence>
<dbReference type="InterPro" id="IPR035892">
    <property type="entry name" value="C2_domain_sf"/>
</dbReference>
<dbReference type="PANTHER" id="PTHR10194">
    <property type="entry name" value="RAS GTPASE-ACTIVATING PROTEINS"/>
    <property type="match status" value="1"/>
</dbReference>
<feature type="region of interest" description="Disordered" evidence="3">
    <location>
        <begin position="817"/>
        <end position="851"/>
    </location>
</feature>
<feature type="compositionally biased region" description="Polar residues" evidence="3">
    <location>
        <begin position="201"/>
        <end position="210"/>
    </location>
</feature>
<feature type="region of interest" description="Disordered" evidence="3">
    <location>
        <begin position="355"/>
        <end position="419"/>
    </location>
</feature>
<feature type="compositionally biased region" description="Low complexity" evidence="3">
    <location>
        <begin position="2540"/>
        <end position="2560"/>
    </location>
</feature>
<feature type="domain" description="PH" evidence="4">
    <location>
        <begin position="1512"/>
        <end position="1546"/>
    </location>
</feature>
<dbReference type="PROSITE" id="PS50018">
    <property type="entry name" value="RAS_GTPASE_ACTIV_2"/>
    <property type="match status" value="1"/>
</dbReference>